<keyword evidence="1" id="KW-0732">Signal</keyword>
<feature type="signal peptide" evidence="1">
    <location>
        <begin position="1"/>
        <end position="23"/>
    </location>
</feature>
<accession>A0ABU8C701</accession>
<dbReference type="Pfam" id="PF10670">
    <property type="entry name" value="DUF4198"/>
    <property type="match status" value="1"/>
</dbReference>
<name>A0ABU8C701_9GAMM</name>
<evidence type="ECO:0000256" key="1">
    <source>
        <dbReference type="SAM" id="SignalP"/>
    </source>
</evidence>
<evidence type="ECO:0000313" key="2">
    <source>
        <dbReference type="EMBL" id="MEH8017554.1"/>
    </source>
</evidence>
<organism evidence="2 3">
    <name type="scientific">Rheinheimera muenzenbergensis</name>
    <dbReference type="NCBI Taxonomy" id="1193628"/>
    <lineage>
        <taxon>Bacteria</taxon>
        <taxon>Pseudomonadati</taxon>
        <taxon>Pseudomonadota</taxon>
        <taxon>Gammaproteobacteria</taxon>
        <taxon>Chromatiales</taxon>
        <taxon>Chromatiaceae</taxon>
        <taxon>Rheinheimera</taxon>
    </lineage>
</organism>
<feature type="chain" id="PRO_5045687660" evidence="1">
    <location>
        <begin position="24"/>
        <end position="265"/>
    </location>
</feature>
<dbReference type="Proteomes" id="UP001375382">
    <property type="component" value="Unassembled WGS sequence"/>
</dbReference>
<protein>
    <submittedName>
        <fullName evidence="2">DUF4198 domain-containing protein</fullName>
    </submittedName>
</protein>
<dbReference type="EMBL" id="JALAAR010000007">
    <property type="protein sequence ID" value="MEH8017554.1"/>
    <property type="molecule type" value="Genomic_DNA"/>
</dbReference>
<sequence>MSVSVKSTVLATALLATHFSVLAHVPYLTPASFEPVRGGWVSLDAAFADRFFVPEAVFDNSRFTVRTPEGNTAPLLAVHYGQTRATAEHKIEADGTYRFSTGLRYGAVFHTYEHNGERKSSRDENFVLPAGAKSIAHFQAVTRAETYVSKGAPDQAAVSATNEALELAFLTHPNDLYSDSTVRARLLFNGVPLASQEVKLYQVVKGADDEKVTASLRSDNDGVISFQPQQAGTYFLVSRYRTAAPDTARVPTYSYTYSVVLEVTE</sequence>
<dbReference type="RefSeq" id="WP_335735965.1">
    <property type="nucleotide sequence ID" value="NZ_JALAAR010000007.1"/>
</dbReference>
<keyword evidence="3" id="KW-1185">Reference proteome</keyword>
<proteinExistence type="predicted"/>
<gene>
    <name evidence="2" type="ORF">MN202_09930</name>
</gene>
<reference evidence="2 3" key="1">
    <citation type="journal article" date="2023" name="Ecotoxicol. Environ. Saf.">
        <title>Mercury remediation potential of mercury-resistant strain Rheinheimera metallidurans sp. nov. isolated from a municipal waste dumping site.</title>
        <authorList>
            <person name="Yadav V."/>
            <person name="Manjhi A."/>
            <person name="Vadakedath N."/>
        </authorList>
    </citation>
    <scope>NUCLEOTIDE SEQUENCE [LARGE SCALE GENOMIC DNA]</scope>
    <source>
        <strain evidence="2 3">E-49</strain>
    </source>
</reference>
<evidence type="ECO:0000313" key="3">
    <source>
        <dbReference type="Proteomes" id="UP001375382"/>
    </source>
</evidence>
<dbReference type="InterPro" id="IPR019613">
    <property type="entry name" value="DUF4198"/>
</dbReference>
<comment type="caution">
    <text evidence="2">The sequence shown here is derived from an EMBL/GenBank/DDBJ whole genome shotgun (WGS) entry which is preliminary data.</text>
</comment>